<evidence type="ECO:0000256" key="1">
    <source>
        <dbReference type="SAM" id="MobiDB-lite"/>
    </source>
</evidence>
<accession>A0A9P8TMH3</accession>
<feature type="region of interest" description="Disordered" evidence="1">
    <location>
        <begin position="168"/>
        <end position="188"/>
    </location>
</feature>
<evidence type="ECO:0000313" key="2">
    <source>
        <dbReference type="EMBL" id="KAH3684301.1"/>
    </source>
</evidence>
<dbReference type="AlphaFoldDB" id="A0A9P8TMH3"/>
<feature type="compositionally biased region" description="Polar residues" evidence="1">
    <location>
        <begin position="177"/>
        <end position="188"/>
    </location>
</feature>
<dbReference type="EMBL" id="JAEUBG010002635">
    <property type="protein sequence ID" value="KAH3684301.1"/>
    <property type="molecule type" value="Genomic_DNA"/>
</dbReference>
<dbReference type="AntiFam" id="ANF00207">
    <property type="entry name" value="Shadow ORF (opposite glnS)"/>
</dbReference>
<sequence>MISPTSNFLTFKSATAAVWNSVSGVKKFSKSSPSSILSLVIKWSKSTNSTGTLSSVSANQVNLCLVFLKSPSKCNLTSTAETCSPSLVNLVTMALPQSIKVNSSESSKESASSWSMTMFFLFWATDNGDLDWLDNSGVSWGNWIDDLLVQGPDDGPVQVDNVSGRPLSNDEVLQPFNGHTSSSDTSDGWESWIVPVGDMALVDEPLQLTLGQQSSDKVHSGEIPDVHFSQVQVDQEPLVLRVTVTVLDGSQSMGDTFDGIDNWDTEIVGWVHLPGGASSVVRSQVASVDDWVSHGFVWVVDGHLGTQTVLQPFFGTVLHLLGEDLQVLFDGTFSSGRGDTVHSLVSHLLLDGVVTVGLALLDQLDGQVVHFLEVVGGESGLVALDTQQSQVLNDRVLELKLFLGWVGVVESDDQFPVVLVGKVLVQDSSLGVTNVQVSRRFRWETGHDLTINSVLQVDVEVGLVGFLLLTRGSLVGLGLLTHFSNGFGE</sequence>
<proteinExistence type="predicted"/>
<protein>
    <submittedName>
        <fullName evidence="2">Uncharacterized protein</fullName>
    </submittedName>
</protein>
<name>A0A9P8TMH3_WICPI</name>
<dbReference type="OrthoDB" id="3055998at2759"/>
<comment type="caution">
    <text evidence="2">The sequence shown here is derived from an EMBL/GenBank/DDBJ whole genome shotgun (WGS) entry which is preliminary data.</text>
</comment>
<dbReference type="Proteomes" id="UP000774326">
    <property type="component" value="Unassembled WGS sequence"/>
</dbReference>
<reference evidence="2" key="1">
    <citation type="journal article" date="2021" name="Open Biol.">
        <title>Shared evolutionary footprints suggest mitochondrial oxidative damage underlies multiple complex I losses in fungi.</title>
        <authorList>
            <person name="Schikora-Tamarit M.A."/>
            <person name="Marcet-Houben M."/>
            <person name="Nosek J."/>
            <person name="Gabaldon T."/>
        </authorList>
    </citation>
    <scope>NUCLEOTIDE SEQUENCE</scope>
    <source>
        <strain evidence="2">CBS2887</strain>
    </source>
</reference>
<evidence type="ECO:0000313" key="3">
    <source>
        <dbReference type="Proteomes" id="UP000774326"/>
    </source>
</evidence>
<keyword evidence="3" id="KW-1185">Reference proteome</keyword>
<reference evidence="2" key="2">
    <citation type="submission" date="2021-01" db="EMBL/GenBank/DDBJ databases">
        <authorList>
            <person name="Schikora-Tamarit M.A."/>
        </authorList>
    </citation>
    <scope>NUCLEOTIDE SEQUENCE</scope>
    <source>
        <strain evidence="2">CBS2887</strain>
    </source>
</reference>
<gene>
    <name evidence="2" type="ORF">WICPIJ_004741</name>
</gene>
<organism evidence="2 3">
    <name type="scientific">Wickerhamomyces pijperi</name>
    <name type="common">Yeast</name>
    <name type="synonym">Pichia pijperi</name>
    <dbReference type="NCBI Taxonomy" id="599730"/>
    <lineage>
        <taxon>Eukaryota</taxon>
        <taxon>Fungi</taxon>
        <taxon>Dikarya</taxon>
        <taxon>Ascomycota</taxon>
        <taxon>Saccharomycotina</taxon>
        <taxon>Saccharomycetes</taxon>
        <taxon>Phaffomycetales</taxon>
        <taxon>Wickerhamomycetaceae</taxon>
        <taxon>Wickerhamomyces</taxon>
    </lineage>
</organism>